<dbReference type="PANTHER" id="PTHR10233:SF14">
    <property type="entry name" value="TRANSLATION INITIATION FACTOR EIF-2B SUBUNIT DELTA"/>
    <property type="match status" value="1"/>
</dbReference>
<accession>A0ABD3RP32</accession>
<proteinExistence type="inferred from homology"/>
<evidence type="ECO:0000256" key="7">
    <source>
        <dbReference type="ARBA" id="ARBA00044356"/>
    </source>
</evidence>
<dbReference type="AlphaFoldDB" id="A0ABD3RP32"/>
<dbReference type="Gene3D" id="3.40.50.10470">
    <property type="entry name" value="Translation initiation factor eif-2b, domain 2"/>
    <property type="match status" value="1"/>
</dbReference>
<comment type="caution">
    <text evidence="11">The sequence shown here is derived from an EMBL/GenBank/DDBJ whole genome shotgun (WGS) entry which is preliminary data.</text>
</comment>
<comment type="subunit">
    <text evidence="8">Component of the translation initiation factor 2B (eIF2B) complex which is a heterodecamer of two sets of five different subunits: alpha, beta, gamma, delta and epsilon. Subunits alpha, beta and delta comprise a regulatory subcomplex and subunits epsilon and gamma comprise a catalytic subcomplex. Within the complex, the hexameric regulatory complex resides at the center, with the two heterodimeric catalytic subcomplexes bound on opposite sides.</text>
</comment>
<dbReference type="Pfam" id="PF01008">
    <property type="entry name" value="IF-2B"/>
    <property type="match status" value="1"/>
</dbReference>
<dbReference type="InterPro" id="IPR000649">
    <property type="entry name" value="IF-2B-related"/>
</dbReference>
<evidence type="ECO:0000256" key="1">
    <source>
        <dbReference type="ARBA" id="ARBA00004514"/>
    </source>
</evidence>
<evidence type="ECO:0000256" key="3">
    <source>
        <dbReference type="ARBA" id="ARBA00022490"/>
    </source>
</evidence>
<feature type="region of interest" description="Disordered" evidence="10">
    <location>
        <begin position="213"/>
        <end position="302"/>
    </location>
</feature>
<comment type="subcellular location">
    <subcellularLocation>
        <location evidence="1">Cytoplasm</location>
        <location evidence="1">Cytosol</location>
    </subcellularLocation>
</comment>
<feature type="compositionally biased region" description="Basic and acidic residues" evidence="10">
    <location>
        <begin position="498"/>
        <end position="518"/>
    </location>
</feature>
<dbReference type="PANTHER" id="PTHR10233">
    <property type="entry name" value="TRANSLATION INITIATION FACTOR EIF-2B"/>
    <property type="match status" value="1"/>
</dbReference>
<keyword evidence="4" id="KW-0396">Initiation factor</keyword>
<evidence type="ECO:0000313" key="11">
    <source>
        <dbReference type="EMBL" id="KAL3813541.1"/>
    </source>
</evidence>
<feature type="compositionally biased region" description="Polar residues" evidence="10">
    <location>
        <begin position="442"/>
        <end position="456"/>
    </location>
</feature>
<evidence type="ECO:0000256" key="2">
    <source>
        <dbReference type="ARBA" id="ARBA00007251"/>
    </source>
</evidence>
<keyword evidence="3" id="KW-0963">Cytoplasm</keyword>
<dbReference type="GO" id="GO:0003743">
    <property type="term" value="F:translation initiation factor activity"/>
    <property type="evidence" value="ECO:0007669"/>
    <property type="project" value="UniProtKB-KW"/>
</dbReference>
<name>A0ABD3RP32_9LAMI</name>
<gene>
    <name evidence="11" type="ORF">ACJIZ3_014809</name>
</gene>
<reference evidence="11 12" key="1">
    <citation type="submission" date="2024-12" db="EMBL/GenBank/DDBJ databases">
        <title>The unique morphological basis and parallel evolutionary history of personate flowers in Penstemon.</title>
        <authorList>
            <person name="Depatie T.H."/>
            <person name="Wessinger C.A."/>
        </authorList>
    </citation>
    <scope>NUCLEOTIDE SEQUENCE [LARGE SCALE GENOMIC DNA]</scope>
    <source>
        <strain evidence="11">WTNN_2</strain>
        <tissue evidence="11">Leaf</tissue>
    </source>
</reference>
<feature type="compositionally biased region" description="Polar residues" evidence="10">
    <location>
        <begin position="403"/>
        <end position="420"/>
    </location>
</feature>
<dbReference type="Proteomes" id="UP001634393">
    <property type="component" value="Unassembled WGS sequence"/>
</dbReference>
<evidence type="ECO:0000256" key="5">
    <source>
        <dbReference type="ARBA" id="ARBA00022917"/>
    </source>
</evidence>
<dbReference type="InterPro" id="IPR042529">
    <property type="entry name" value="IF_2B-like_C"/>
</dbReference>
<sequence length="899" mass="99570">MDSEKMIPLERLRDDPLRYGIHGVKSDIIESHPLQSAYRSARSREEDMKKKVLTHTYGAAFPMKMELDRQILSKFQRPPGAIPSSFVGLEAMTGSLDGFGFEDYLNDPKDSESYRPADMHHAMEVRLGLSKGPPCPSFIWHLLVLNNPYMYIVDLEYNLRLILHNPYLYPIKGETIINLHGSEIKEWNLNQNNKHNRNPQNPISLQTLHLSKMDPNRHVGNNSPPDRSQPAPPADNPTAPILIPQPRRFRRAGTSVHHGNYNPPGFLPPAPQNAYFSQDQLSPRWHRREEHSDESDHSTPTSVQFPMDISDEGENVEVQAGRQAVHQEAQRAVYAANTGEGSTPAASVVNTVNANSGNPYIVIIYTLLKMLHLPGEGSTPAASVVNTVNANSGNPVKADSQEKGSSSTAVSQNKDSSAIAASQKKDSSPIATTDIKGEGSTPAASVVNTVNANSGNPVKADSQEKGSSSTAVSQNKDSSAIAASQKKDSSPIAISDIKGADRDPDKDRKKDVPSPRMQFDDANRVKKAKKISVLKQTEARNRVELFRHLPQYEHGTQLTYLESKFFQLDSIHPAVYKVGLRYLAGDISGGNARCIAMLQAFQESINDYTTPPKKAFTRDLTKKINSYVSFLIECRPLSISMANAIRFLKTRISKLSVDLSDVEAKASLISDIDSFISDKITLADKEIANHAVTKIKDGDVLLTYTSSSAVEMLLVHAHELGKKFRVVIVDSRPKLEGRMLLRRLVGKGISCTYTHINAISYIMHEATRVFLGASSVLSNGTVYSRVGTASVAMVAHQFHIPVLMCCEAYKFHERVQLDSICFNELGDPDVISKVSGRKEINYLDGWANSENLQLLNLIYDVTPSDYVSLIISDCGMIPTTSVPVIVREYRKLWTERYMH</sequence>
<dbReference type="SUPFAM" id="SSF100950">
    <property type="entry name" value="NagB/RpiA/CoA transferase-like"/>
    <property type="match status" value="1"/>
</dbReference>
<feature type="compositionally biased region" description="Polar residues" evidence="10">
    <location>
        <begin position="465"/>
        <end position="482"/>
    </location>
</feature>
<organism evidence="11 12">
    <name type="scientific">Penstemon smallii</name>
    <dbReference type="NCBI Taxonomy" id="265156"/>
    <lineage>
        <taxon>Eukaryota</taxon>
        <taxon>Viridiplantae</taxon>
        <taxon>Streptophyta</taxon>
        <taxon>Embryophyta</taxon>
        <taxon>Tracheophyta</taxon>
        <taxon>Spermatophyta</taxon>
        <taxon>Magnoliopsida</taxon>
        <taxon>eudicotyledons</taxon>
        <taxon>Gunneridae</taxon>
        <taxon>Pentapetalae</taxon>
        <taxon>asterids</taxon>
        <taxon>lamiids</taxon>
        <taxon>Lamiales</taxon>
        <taxon>Plantaginaceae</taxon>
        <taxon>Cheloneae</taxon>
        <taxon>Penstemon</taxon>
    </lineage>
</organism>
<evidence type="ECO:0000256" key="4">
    <source>
        <dbReference type="ARBA" id="ARBA00022540"/>
    </source>
</evidence>
<dbReference type="Pfam" id="PF05348">
    <property type="entry name" value="UMP1"/>
    <property type="match status" value="1"/>
</dbReference>
<protein>
    <recommendedName>
        <fullName evidence="6">Translation initiation factor eIF2B subunit delta</fullName>
    </recommendedName>
    <alternativeName>
        <fullName evidence="7">eIF2B GDP-GTP exchange factor subunit delta</fullName>
    </alternativeName>
</protein>
<keyword evidence="5" id="KW-0648">Protein biosynthesis</keyword>
<evidence type="ECO:0000256" key="6">
    <source>
        <dbReference type="ARBA" id="ARBA00044147"/>
    </source>
</evidence>
<feature type="region of interest" description="Disordered" evidence="10">
    <location>
        <begin position="393"/>
        <end position="518"/>
    </location>
</feature>
<evidence type="ECO:0000256" key="8">
    <source>
        <dbReference type="ARBA" id="ARBA00046432"/>
    </source>
</evidence>
<comment type="similarity">
    <text evidence="2 9">Belongs to the eIF-2B alpha/beta/delta subunits family.</text>
</comment>
<evidence type="ECO:0000256" key="10">
    <source>
        <dbReference type="SAM" id="MobiDB-lite"/>
    </source>
</evidence>
<dbReference type="GO" id="GO:0005829">
    <property type="term" value="C:cytosol"/>
    <property type="evidence" value="ECO:0007669"/>
    <property type="project" value="UniProtKB-SubCell"/>
</dbReference>
<feature type="compositionally biased region" description="Basic and acidic residues" evidence="10">
    <location>
        <begin position="287"/>
        <end position="297"/>
    </location>
</feature>
<dbReference type="EMBL" id="JBJXBP010000008">
    <property type="protein sequence ID" value="KAL3813541.1"/>
    <property type="molecule type" value="Genomic_DNA"/>
</dbReference>
<evidence type="ECO:0000313" key="12">
    <source>
        <dbReference type="Proteomes" id="UP001634393"/>
    </source>
</evidence>
<evidence type="ECO:0000256" key="9">
    <source>
        <dbReference type="RuleBase" id="RU003814"/>
    </source>
</evidence>
<dbReference type="InterPro" id="IPR037171">
    <property type="entry name" value="NagB/RpiA_transferase-like"/>
</dbReference>
<keyword evidence="12" id="KW-1185">Reference proteome</keyword>